<dbReference type="InterPro" id="IPR017441">
    <property type="entry name" value="Protein_kinase_ATP_BS"/>
</dbReference>
<dbReference type="Gene3D" id="3.30.200.20">
    <property type="entry name" value="Phosphorylase Kinase, domain 1"/>
    <property type="match status" value="1"/>
</dbReference>
<protein>
    <submittedName>
        <fullName evidence="21">Cysteine-rich receptor-like protein kinase 44</fullName>
    </submittedName>
</protein>
<evidence type="ECO:0000256" key="10">
    <source>
        <dbReference type="ARBA" id="ARBA00022989"/>
    </source>
</evidence>
<keyword evidence="8" id="KW-0418">Kinase</keyword>
<feature type="region of interest" description="Disordered" evidence="15">
    <location>
        <begin position="261"/>
        <end position="281"/>
    </location>
</feature>
<dbReference type="PROSITE" id="PS51473">
    <property type="entry name" value="GNK2"/>
    <property type="match status" value="2"/>
</dbReference>
<dbReference type="SUPFAM" id="SSF56112">
    <property type="entry name" value="Protein kinase-like (PK-like)"/>
    <property type="match status" value="1"/>
</dbReference>
<evidence type="ECO:0000256" key="13">
    <source>
        <dbReference type="ARBA" id="ARBA00023180"/>
    </source>
</evidence>
<keyword evidence="12" id="KW-0675">Receptor</keyword>
<keyword evidence="3" id="KW-0808">Transferase</keyword>
<dbReference type="KEGG" id="soe:110777829"/>
<dbReference type="CDD" id="cd14066">
    <property type="entry name" value="STKc_IRAK"/>
    <property type="match status" value="1"/>
</dbReference>
<proteinExistence type="predicted"/>
<feature type="domain" description="Protein kinase" evidence="18">
    <location>
        <begin position="354"/>
        <end position="631"/>
    </location>
</feature>
<evidence type="ECO:0000256" key="5">
    <source>
        <dbReference type="ARBA" id="ARBA00022729"/>
    </source>
</evidence>
<keyword evidence="2" id="KW-0723">Serine/threonine-protein kinase</keyword>
<organism evidence="20 21">
    <name type="scientific">Spinacia oleracea</name>
    <name type="common">Spinach</name>
    <dbReference type="NCBI Taxonomy" id="3562"/>
    <lineage>
        <taxon>Eukaryota</taxon>
        <taxon>Viridiplantae</taxon>
        <taxon>Streptophyta</taxon>
        <taxon>Embryophyta</taxon>
        <taxon>Tracheophyta</taxon>
        <taxon>Spermatophyta</taxon>
        <taxon>Magnoliopsida</taxon>
        <taxon>eudicotyledons</taxon>
        <taxon>Gunneridae</taxon>
        <taxon>Pentapetalae</taxon>
        <taxon>Caryophyllales</taxon>
        <taxon>Chenopodiaceae</taxon>
        <taxon>Chenopodioideae</taxon>
        <taxon>Anserineae</taxon>
        <taxon>Spinacia</taxon>
    </lineage>
</organism>
<evidence type="ECO:0000313" key="21">
    <source>
        <dbReference type="RefSeq" id="XP_021838107.2"/>
    </source>
</evidence>
<dbReference type="Gene3D" id="1.10.510.10">
    <property type="entry name" value="Transferase(Phosphotransferase) domain 1"/>
    <property type="match status" value="1"/>
</dbReference>
<evidence type="ECO:0000256" key="9">
    <source>
        <dbReference type="ARBA" id="ARBA00022840"/>
    </source>
</evidence>
<evidence type="ECO:0000256" key="7">
    <source>
        <dbReference type="ARBA" id="ARBA00022741"/>
    </source>
</evidence>
<dbReference type="GO" id="GO:0005524">
    <property type="term" value="F:ATP binding"/>
    <property type="evidence" value="ECO:0007669"/>
    <property type="project" value="UniProtKB-UniRule"/>
</dbReference>
<dbReference type="AlphaFoldDB" id="A0A9R0HW21"/>
<sequence length="669" mass="75348">MYSINKLNTIAVIILALSQIVPIASQPGFNSYVCQDTFGNYTRNSIFKKNLDNLISTITSDTKIDYGFYNLSFGKNLDIVNGIGLCNIDISADDCHKCLSQAASALVLGCPNQKDAIGWYETCMFRYSNRYIFRKLEFGPWFHFQDDSRFRDKGKFNQTAATLLAKLQNKAASGDSSRKYAAGKANITSSYAIYAFAQCTPDLEYSDCYYCLDQAIYFALTQLFGQTNRVFYTSCKIRMEDYHFYNATYLNSLETLKPLDRPSRSPSSVPTSLPPSSVKRKKGTKNKKFKFLIIVVVSLVVTCLLLLVALFGCYYLWRKKGRKSVIAGAGDDMIRNPESLKMDFNTIKSATGNFNDANKLGRGGFGVVYKGVFPTGQTLAIKRLTKHSGHGAEEFNNEAVLVARLRHKNLVRFVGYCYEGDERLLIYELLPNKSLDCFLFDVIKRAKLDWQTRYKIIEGIARGLLYLHEESQLLVVHRDLKAGNILLDSEMNPKISDFGMARLFGVDQTHEDTRKICGTFGYMPPEYVQHGHFSIKSDVYGFGVLLLEIISGLRVTSYYNEGTGEGLLSFAWRNWLEGTPLRIVDSTMSSTVTTTQVLRCINIGLLCVQENTNHRPIMSLVVLLLNNHDIAPPVPSRPAFLLHHDSTESDHSLNVPTLNEVTLSELDPR</sequence>
<evidence type="ECO:0000256" key="17">
    <source>
        <dbReference type="SAM" id="SignalP"/>
    </source>
</evidence>
<evidence type="ECO:0000256" key="1">
    <source>
        <dbReference type="ARBA" id="ARBA00004167"/>
    </source>
</evidence>
<dbReference type="PANTHER" id="PTHR27002">
    <property type="entry name" value="RECEPTOR-LIKE SERINE/THREONINE-PROTEIN KINASE SD1-8"/>
    <property type="match status" value="1"/>
</dbReference>
<evidence type="ECO:0000256" key="3">
    <source>
        <dbReference type="ARBA" id="ARBA00022679"/>
    </source>
</evidence>
<dbReference type="Proteomes" id="UP000813463">
    <property type="component" value="Chromosome 1"/>
</dbReference>
<dbReference type="RefSeq" id="XP_021838107.2">
    <property type="nucleotide sequence ID" value="XM_021982415.2"/>
</dbReference>
<evidence type="ECO:0000256" key="4">
    <source>
        <dbReference type="ARBA" id="ARBA00022692"/>
    </source>
</evidence>
<dbReference type="SMART" id="SM00220">
    <property type="entry name" value="S_TKc"/>
    <property type="match status" value="1"/>
</dbReference>
<keyword evidence="11 16" id="KW-0472">Membrane</keyword>
<feature type="binding site" evidence="14">
    <location>
        <position position="382"/>
    </location>
    <ligand>
        <name>ATP</name>
        <dbReference type="ChEBI" id="CHEBI:30616"/>
    </ligand>
</feature>
<keyword evidence="4 16" id="KW-0812">Transmembrane</keyword>
<evidence type="ECO:0000256" key="16">
    <source>
        <dbReference type="SAM" id="Phobius"/>
    </source>
</evidence>
<evidence type="ECO:0000256" key="12">
    <source>
        <dbReference type="ARBA" id="ARBA00023170"/>
    </source>
</evidence>
<comment type="subcellular location">
    <subcellularLocation>
        <location evidence="1">Membrane</location>
        <topology evidence="1">Single-pass membrane protein</topology>
    </subcellularLocation>
</comment>
<keyword evidence="6" id="KW-0677">Repeat</keyword>
<feature type="chain" id="PRO_5046844366" evidence="17">
    <location>
        <begin position="26"/>
        <end position="669"/>
    </location>
</feature>
<keyword evidence="5 17" id="KW-0732">Signal</keyword>
<dbReference type="InterPro" id="IPR000719">
    <property type="entry name" value="Prot_kinase_dom"/>
</dbReference>
<dbReference type="Pfam" id="PF00069">
    <property type="entry name" value="Pkinase"/>
    <property type="match status" value="1"/>
</dbReference>
<feature type="domain" description="Gnk2-homologous" evidence="19">
    <location>
        <begin position="29"/>
        <end position="132"/>
    </location>
</feature>
<accession>A0A9R0HW21</accession>
<keyword evidence="10 16" id="KW-1133">Transmembrane helix</keyword>
<dbReference type="PROSITE" id="PS00108">
    <property type="entry name" value="PROTEIN_KINASE_ST"/>
    <property type="match status" value="1"/>
</dbReference>
<dbReference type="PANTHER" id="PTHR27002:SF1050">
    <property type="entry name" value="CYSTEINE-RICH RECEPTOR-LIKE PROTEIN KINASE 5"/>
    <property type="match status" value="1"/>
</dbReference>
<evidence type="ECO:0000256" key="8">
    <source>
        <dbReference type="ARBA" id="ARBA00022777"/>
    </source>
</evidence>
<evidence type="ECO:0000313" key="20">
    <source>
        <dbReference type="Proteomes" id="UP000813463"/>
    </source>
</evidence>
<feature type="signal peptide" evidence="17">
    <location>
        <begin position="1"/>
        <end position="25"/>
    </location>
</feature>
<evidence type="ECO:0000256" key="15">
    <source>
        <dbReference type="SAM" id="MobiDB-lite"/>
    </source>
</evidence>
<dbReference type="PROSITE" id="PS00107">
    <property type="entry name" value="PROTEIN_KINASE_ATP"/>
    <property type="match status" value="1"/>
</dbReference>
<reference evidence="21" key="2">
    <citation type="submission" date="2025-08" db="UniProtKB">
        <authorList>
            <consortium name="RefSeq"/>
        </authorList>
    </citation>
    <scope>IDENTIFICATION</scope>
    <source>
        <tissue evidence="21">Leaf</tissue>
    </source>
</reference>
<feature type="domain" description="Gnk2-homologous" evidence="19">
    <location>
        <begin position="138"/>
        <end position="244"/>
    </location>
</feature>
<keyword evidence="13" id="KW-0325">Glycoprotein</keyword>
<dbReference type="InterPro" id="IPR008271">
    <property type="entry name" value="Ser/Thr_kinase_AS"/>
</dbReference>
<dbReference type="InterPro" id="IPR011009">
    <property type="entry name" value="Kinase-like_dom_sf"/>
</dbReference>
<evidence type="ECO:0000256" key="2">
    <source>
        <dbReference type="ARBA" id="ARBA00022527"/>
    </source>
</evidence>
<dbReference type="GeneID" id="110777829"/>
<feature type="transmembrane region" description="Helical" evidence="16">
    <location>
        <begin position="291"/>
        <end position="317"/>
    </location>
</feature>
<feature type="compositionally biased region" description="Low complexity" evidence="15">
    <location>
        <begin position="264"/>
        <end position="277"/>
    </location>
</feature>
<evidence type="ECO:0000256" key="6">
    <source>
        <dbReference type="ARBA" id="ARBA00022737"/>
    </source>
</evidence>
<evidence type="ECO:0000259" key="18">
    <source>
        <dbReference type="PROSITE" id="PS50011"/>
    </source>
</evidence>
<dbReference type="Pfam" id="PF01657">
    <property type="entry name" value="Stress-antifung"/>
    <property type="match status" value="2"/>
</dbReference>
<dbReference type="GO" id="GO:0042742">
    <property type="term" value="P:defense response to bacterium"/>
    <property type="evidence" value="ECO:0007669"/>
    <property type="project" value="UniProtKB-ARBA"/>
</dbReference>
<name>A0A9R0HW21_SPIOL</name>
<keyword evidence="20" id="KW-1185">Reference proteome</keyword>
<evidence type="ECO:0000256" key="14">
    <source>
        <dbReference type="PROSITE-ProRule" id="PRU10141"/>
    </source>
</evidence>
<dbReference type="GO" id="GO:0005886">
    <property type="term" value="C:plasma membrane"/>
    <property type="evidence" value="ECO:0007669"/>
    <property type="project" value="TreeGrafter"/>
</dbReference>
<evidence type="ECO:0000259" key="19">
    <source>
        <dbReference type="PROSITE" id="PS51473"/>
    </source>
</evidence>
<dbReference type="PROSITE" id="PS50011">
    <property type="entry name" value="PROTEIN_KINASE_DOM"/>
    <property type="match status" value="1"/>
</dbReference>
<dbReference type="Gene3D" id="3.30.430.20">
    <property type="entry name" value="Gnk2 domain, C-X8-C-X2-C motif"/>
    <property type="match status" value="2"/>
</dbReference>
<gene>
    <name evidence="21" type="primary">LOC110777829</name>
</gene>
<dbReference type="CDD" id="cd23509">
    <property type="entry name" value="Gnk2-like"/>
    <property type="match status" value="2"/>
</dbReference>
<reference evidence="20" key="1">
    <citation type="journal article" date="2021" name="Nat. Commun.">
        <title>Genomic analyses provide insights into spinach domestication and the genetic basis of agronomic traits.</title>
        <authorList>
            <person name="Cai X."/>
            <person name="Sun X."/>
            <person name="Xu C."/>
            <person name="Sun H."/>
            <person name="Wang X."/>
            <person name="Ge C."/>
            <person name="Zhang Z."/>
            <person name="Wang Q."/>
            <person name="Fei Z."/>
            <person name="Jiao C."/>
            <person name="Wang Q."/>
        </authorList>
    </citation>
    <scope>NUCLEOTIDE SEQUENCE [LARGE SCALE GENOMIC DNA]</scope>
    <source>
        <strain evidence="20">cv. Varoflay</strain>
    </source>
</reference>
<keyword evidence="7 14" id="KW-0547">Nucleotide-binding</keyword>
<dbReference type="InterPro" id="IPR002902">
    <property type="entry name" value="GNK2"/>
</dbReference>
<dbReference type="InterPro" id="IPR038408">
    <property type="entry name" value="GNK2_sf"/>
</dbReference>
<dbReference type="GO" id="GO:0004674">
    <property type="term" value="F:protein serine/threonine kinase activity"/>
    <property type="evidence" value="ECO:0007669"/>
    <property type="project" value="UniProtKB-KW"/>
</dbReference>
<keyword evidence="9 14" id="KW-0067">ATP-binding</keyword>
<evidence type="ECO:0000256" key="11">
    <source>
        <dbReference type="ARBA" id="ARBA00023136"/>
    </source>
</evidence>